<dbReference type="InterPro" id="IPR009923">
    <property type="entry name" value="Dodecin"/>
</dbReference>
<keyword evidence="2" id="KW-1185">Reference proteome</keyword>
<dbReference type="SUPFAM" id="SSF89807">
    <property type="entry name" value="Dodecin-like"/>
    <property type="match status" value="1"/>
</dbReference>
<accession>A0A8E0NC48</accession>
<sequence length="67" mass="7455">MSIARVTEVTASSSVSFEDAIKKAVARADQTLKNVEGAWVQEQKVVVRNGEVTEYRVNLKITFVLED</sequence>
<evidence type="ECO:0000313" key="1">
    <source>
        <dbReference type="EMBL" id="GAD59658.1"/>
    </source>
</evidence>
<protein>
    <submittedName>
        <fullName evidence="1">Dodecin</fullName>
    </submittedName>
</protein>
<organism evidence="1 2">
    <name type="scientific">Brevundimonas abyssalis TAR-001</name>
    <dbReference type="NCBI Taxonomy" id="1391729"/>
    <lineage>
        <taxon>Bacteria</taxon>
        <taxon>Pseudomonadati</taxon>
        <taxon>Pseudomonadota</taxon>
        <taxon>Alphaproteobacteria</taxon>
        <taxon>Caulobacterales</taxon>
        <taxon>Caulobacteraceae</taxon>
        <taxon>Brevundimonas</taxon>
    </lineage>
</organism>
<dbReference type="InterPro" id="IPR036694">
    <property type="entry name" value="Dodecin-like_sf"/>
</dbReference>
<evidence type="ECO:0000313" key="2">
    <source>
        <dbReference type="Proteomes" id="UP000016569"/>
    </source>
</evidence>
<comment type="caution">
    <text evidence="1">The sequence shown here is derived from an EMBL/GenBank/DDBJ whole genome shotgun (WGS) entry which is preliminary data.</text>
</comment>
<dbReference type="PANTHER" id="PTHR39324">
    <property type="entry name" value="CALCIUM DODECIN"/>
    <property type="match status" value="1"/>
</dbReference>
<dbReference type="OrthoDB" id="9805449at2"/>
<gene>
    <name evidence="1" type="ORF">MBEBAB_1908</name>
</gene>
<dbReference type="Pfam" id="PF07311">
    <property type="entry name" value="Dodecin"/>
    <property type="match status" value="1"/>
</dbReference>
<dbReference type="RefSeq" id="WP_021697752.1">
    <property type="nucleotide sequence ID" value="NZ_BATC01000034.1"/>
</dbReference>
<dbReference type="EMBL" id="BATC01000034">
    <property type="protein sequence ID" value="GAD59658.1"/>
    <property type="molecule type" value="Genomic_DNA"/>
</dbReference>
<reference evidence="2" key="1">
    <citation type="journal article" date="2013" name="Genome Announc.">
        <title>Draft Genome Sequence of the Dimorphic Prosthecate Bacterium Brevundimonas abyssalis TAR-001T.</title>
        <authorList>
            <person name="Tsubouchi T."/>
            <person name="Nishi S."/>
            <person name="Usui K."/>
            <person name="Shimane Y."/>
            <person name="Takaki Y."/>
            <person name="Maruyama T."/>
            <person name="Hatada Y."/>
        </authorList>
    </citation>
    <scope>NUCLEOTIDE SEQUENCE [LARGE SCALE GENOMIC DNA]</scope>
    <source>
        <strain evidence="2">TAR-001</strain>
    </source>
</reference>
<dbReference type="Proteomes" id="UP000016569">
    <property type="component" value="Unassembled WGS sequence"/>
</dbReference>
<proteinExistence type="predicted"/>
<dbReference type="AlphaFoldDB" id="A0A8E0NC48"/>
<dbReference type="Gene3D" id="3.30.1660.10">
    <property type="entry name" value="Flavin-binding protein dodecin"/>
    <property type="match status" value="1"/>
</dbReference>
<dbReference type="InterPro" id="IPR025543">
    <property type="entry name" value="Dodecin-like"/>
</dbReference>
<name>A0A8E0NC48_9CAUL</name>
<dbReference type="PANTHER" id="PTHR39324:SF1">
    <property type="entry name" value="CALCIUM DODECIN"/>
    <property type="match status" value="1"/>
</dbReference>